<dbReference type="InterPro" id="IPR050490">
    <property type="entry name" value="Bact_solute-bd_prot1"/>
</dbReference>
<comment type="caution">
    <text evidence="4">The sequence shown here is derived from an EMBL/GenBank/DDBJ whole genome shotgun (WGS) entry which is preliminary data.</text>
</comment>
<dbReference type="SUPFAM" id="SSF53850">
    <property type="entry name" value="Periplasmic binding protein-like II"/>
    <property type="match status" value="1"/>
</dbReference>
<feature type="signal peptide" evidence="3">
    <location>
        <begin position="1"/>
        <end position="26"/>
    </location>
</feature>
<protein>
    <submittedName>
        <fullName evidence="4">Carbohydrate ABC transporter substrate-binding protein</fullName>
    </submittedName>
</protein>
<dbReference type="Pfam" id="PF01547">
    <property type="entry name" value="SBP_bac_1"/>
    <property type="match status" value="1"/>
</dbReference>
<accession>A0A9X1LSI6</accession>
<dbReference type="PROSITE" id="PS51257">
    <property type="entry name" value="PROKAR_LIPOPROTEIN"/>
    <property type="match status" value="1"/>
</dbReference>
<dbReference type="InterPro" id="IPR006059">
    <property type="entry name" value="SBP"/>
</dbReference>
<evidence type="ECO:0000313" key="5">
    <source>
        <dbReference type="Proteomes" id="UP001139354"/>
    </source>
</evidence>
<evidence type="ECO:0000313" key="4">
    <source>
        <dbReference type="EMBL" id="MCC2031179.1"/>
    </source>
</evidence>
<sequence>MTALRSRGRRGYIALGVATIAALALAGCAEGGGDDDSDDGSLEGETVEISGGITGSEADNLQKSFDAFTADTGVEVVYTGDKGFEGNIVTKVAGGSAPDIAIVPQPGLFRSLVDTGEVQAGTDEVAANVDEYWAPSWKEYGSVDGTFYAAPMLANVKGYIYYSPASFEEWGVEIPTTWEELLELTATIQEKTGEPPWCAGFSSEAASGWPGTDWIEDLVLRQSGADVYNSWAAGDVPFTDPDIESAFDEVAKILLDPQYVNAGFGDVASINSTAFGDPIAAAVANGTCALTHQASFLTANFLAVQTAEGATPDVAEDGDVYAFLMPGFEGEPFSVSGGGEFVTVFSDDAATQAVAEYMSTPEWADARVSLGGAISANSGADPSLASSKFLTDAMTIVQDPETVFGYDASDLMPATVGSGSFWRGMVDWIDGKPTPQVLSDIQAGYEN</sequence>
<keyword evidence="3" id="KW-0732">Signal</keyword>
<gene>
    <name evidence="4" type="ORF">KEC57_03170</name>
</gene>
<dbReference type="AlphaFoldDB" id="A0A9X1LSI6"/>
<dbReference type="Gene3D" id="3.40.190.10">
    <property type="entry name" value="Periplasmic binding protein-like II"/>
    <property type="match status" value="2"/>
</dbReference>
<dbReference type="RefSeq" id="WP_229383049.1">
    <property type="nucleotide sequence ID" value="NZ_JAGTTN010000001.1"/>
</dbReference>
<dbReference type="EMBL" id="JAGTTN010000001">
    <property type="protein sequence ID" value="MCC2031179.1"/>
    <property type="molecule type" value="Genomic_DNA"/>
</dbReference>
<name>A0A9X1LSI6_9MICO</name>
<keyword evidence="5" id="KW-1185">Reference proteome</keyword>
<keyword evidence="2" id="KW-0813">Transport</keyword>
<reference evidence="4" key="1">
    <citation type="submission" date="2021-04" db="EMBL/GenBank/DDBJ databases">
        <title>Microbacterium tenobrionis sp. nov. and Microbacterium allomyrinae sp. nov., isolated from larvae of Tenobrio molitor and Allomyrina dichotoma, respectively.</title>
        <authorList>
            <person name="Lee S.D."/>
        </authorList>
    </citation>
    <scope>NUCLEOTIDE SEQUENCE</scope>
    <source>
        <strain evidence="4">BWT-G7</strain>
    </source>
</reference>
<dbReference type="Proteomes" id="UP001139354">
    <property type="component" value="Unassembled WGS sequence"/>
</dbReference>
<evidence type="ECO:0000256" key="3">
    <source>
        <dbReference type="SAM" id="SignalP"/>
    </source>
</evidence>
<evidence type="ECO:0000256" key="2">
    <source>
        <dbReference type="ARBA" id="ARBA00022448"/>
    </source>
</evidence>
<comment type="similarity">
    <text evidence="1">Belongs to the bacterial solute-binding protein 1 family.</text>
</comment>
<feature type="chain" id="PRO_5040850794" evidence="3">
    <location>
        <begin position="27"/>
        <end position="447"/>
    </location>
</feature>
<dbReference type="PANTHER" id="PTHR43649">
    <property type="entry name" value="ARABINOSE-BINDING PROTEIN-RELATED"/>
    <property type="match status" value="1"/>
</dbReference>
<proteinExistence type="inferred from homology"/>
<dbReference type="PANTHER" id="PTHR43649:SF29">
    <property type="entry name" value="OSMOPROTECTIVE COMPOUNDS-BINDING PROTEIN GGTB"/>
    <property type="match status" value="1"/>
</dbReference>
<organism evidence="4 5">
    <name type="scientific">Microbacterium allomyrinae</name>
    <dbReference type="NCBI Taxonomy" id="2830666"/>
    <lineage>
        <taxon>Bacteria</taxon>
        <taxon>Bacillati</taxon>
        <taxon>Actinomycetota</taxon>
        <taxon>Actinomycetes</taxon>
        <taxon>Micrococcales</taxon>
        <taxon>Microbacteriaceae</taxon>
        <taxon>Microbacterium</taxon>
    </lineage>
</organism>
<evidence type="ECO:0000256" key="1">
    <source>
        <dbReference type="ARBA" id="ARBA00008520"/>
    </source>
</evidence>